<dbReference type="EMBL" id="RAQJ01000001">
    <property type="protein sequence ID" value="RKE99038.1"/>
    <property type="molecule type" value="Genomic_DNA"/>
</dbReference>
<dbReference type="CDD" id="cd00093">
    <property type="entry name" value="HTH_XRE"/>
    <property type="match status" value="1"/>
</dbReference>
<dbReference type="SUPFAM" id="SSF47413">
    <property type="entry name" value="lambda repressor-like DNA-binding domains"/>
    <property type="match status" value="1"/>
</dbReference>
<feature type="domain" description="HTH cro/C1-type" evidence="2">
    <location>
        <begin position="6"/>
        <end position="60"/>
    </location>
</feature>
<dbReference type="PANTHER" id="PTHR46558:SF4">
    <property type="entry name" value="DNA-BIDING PHAGE PROTEIN"/>
    <property type="match status" value="1"/>
</dbReference>
<reference evidence="3 4" key="1">
    <citation type="submission" date="2018-09" db="EMBL/GenBank/DDBJ databases">
        <title>Genomic Encyclopedia of Archaeal and Bacterial Type Strains, Phase II (KMG-II): from individual species to whole genera.</title>
        <authorList>
            <person name="Goeker M."/>
        </authorList>
    </citation>
    <scope>NUCLEOTIDE SEQUENCE [LARGE SCALE GENOMIC DNA]</scope>
    <source>
        <strain evidence="3 4">DSM 26283</strain>
    </source>
</reference>
<comment type="caution">
    <text evidence="3">The sequence shown here is derived from an EMBL/GenBank/DDBJ whole genome shotgun (WGS) entry which is preliminary data.</text>
</comment>
<keyword evidence="4" id="KW-1185">Reference proteome</keyword>
<dbReference type="PROSITE" id="PS50943">
    <property type="entry name" value="HTH_CROC1"/>
    <property type="match status" value="1"/>
</dbReference>
<dbReference type="GO" id="GO:0003677">
    <property type="term" value="F:DNA binding"/>
    <property type="evidence" value="ECO:0007669"/>
    <property type="project" value="UniProtKB-KW"/>
</dbReference>
<evidence type="ECO:0000259" key="2">
    <source>
        <dbReference type="PROSITE" id="PS50943"/>
    </source>
</evidence>
<dbReference type="Gene3D" id="1.10.260.40">
    <property type="entry name" value="lambda repressor-like DNA-binding domains"/>
    <property type="match status" value="1"/>
</dbReference>
<evidence type="ECO:0000313" key="4">
    <source>
        <dbReference type="Proteomes" id="UP000284892"/>
    </source>
</evidence>
<protein>
    <submittedName>
        <fullName evidence="3">Helix-turn-helix protein</fullName>
    </submittedName>
</protein>
<dbReference type="InterPro" id="IPR001387">
    <property type="entry name" value="Cro/C1-type_HTH"/>
</dbReference>
<dbReference type="Pfam" id="PF01381">
    <property type="entry name" value="HTH_3"/>
    <property type="match status" value="1"/>
</dbReference>
<proteinExistence type="predicted"/>
<dbReference type="PANTHER" id="PTHR46558">
    <property type="entry name" value="TRACRIPTIONAL REGULATORY PROTEIN-RELATED-RELATED"/>
    <property type="match status" value="1"/>
</dbReference>
<gene>
    <name evidence="3" type="ORF">BXY80_1139</name>
</gene>
<dbReference type="InterPro" id="IPR010982">
    <property type="entry name" value="Lambda_DNA-bd_dom_sf"/>
</dbReference>
<sequence length="115" mass="13214">MIGERIKKTREKKGFSQEYIAEELKISQSAYSDLENNKTKLNLQRLQKIADVLDTDIFEFLSGADVTFNDNQNGGVANNAFVINQLSDQLLNQYEKRLKEKDDIISLLKEQLKTT</sequence>
<dbReference type="Proteomes" id="UP000284892">
    <property type="component" value="Unassembled WGS sequence"/>
</dbReference>
<dbReference type="RefSeq" id="WP_120200230.1">
    <property type="nucleotide sequence ID" value="NZ_RAQJ01000001.1"/>
</dbReference>
<dbReference type="AlphaFoldDB" id="A0A420DXS5"/>
<evidence type="ECO:0000313" key="3">
    <source>
        <dbReference type="EMBL" id="RKE99038.1"/>
    </source>
</evidence>
<dbReference type="SMART" id="SM00530">
    <property type="entry name" value="HTH_XRE"/>
    <property type="match status" value="1"/>
</dbReference>
<evidence type="ECO:0000256" key="1">
    <source>
        <dbReference type="ARBA" id="ARBA00023125"/>
    </source>
</evidence>
<name>A0A420DXS5_9FLAO</name>
<keyword evidence="1" id="KW-0238">DNA-binding</keyword>
<dbReference type="OrthoDB" id="1446758at2"/>
<organism evidence="3 4">
    <name type="scientific">Ichthyenterobacterium magnum</name>
    <dbReference type="NCBI Taxonomy" id="1230530"/>
    <lineage>
        <taxon>Bacteria</taxon>
        <taxon>Pseudomonadati</taxon>
        <taxon>Bacteroidota</taxon>
        <taxon>Flavobacteriia</taxon>
        <taxon>Flavobacteriales</taxon>
        <taxon>Flavobacteriaceae</taxon>
        <taxon>Ichthyenterobacterium</taxon>
    </lineage>
</organism>
<accession>A0A420DXS5</accession>